<reference evidence="5 6" key="1">
    <citation type="submission" date="2020-04" db="EMBL/GenBank/DDBJ databases">
        <authorList>
            <person name="De Canck E."/>
        </authorList>
    </citation>
    <scope>NUCLEOTIDE SEQUENCE [LARGE SCALE GENOMIC DNA]</scope>
    <source>
        <strain evidence="5 6">LMG 28688</strain>
    </source>
</reference>
<keyword evidence="1" id="KW-0805">Transcription regulation</keyword>
<feature type="domain" description="HTH araC/xylS-type" evidence="4">
    <location>
        <begin position="232"/>
        <end position="333"/>
    </location>
</feature>
<accession>A0A6J5G0H0</accession>
<dbReference type="EMBL" id="CADIKL010000011">
    <property type="protein sequence ID" value="CAB3788715.1"/>
    <property type="molecule type" value="Genomic_DNA"/>
</dbReference>
<dbReference type="InterPro" id="IPR009057">
    <property type="entry name" value="Homeodomain-like_sf"/>
</dbReference>
<keyword evidence="3" id="KW-0804">Transcription</keyword>
<dbReference type="PROSITE" id="PS01124">
    <property type="entry name" value="HTH_ARAC_FAMILY_2"/>
    <property type="match status" value="1"/>
</dbReference>
<dbReference type="PROSITE" id="PS00041">
    <property type="entry name" value="HTH_ARAC_FAMILY_1"/>
    <property type="match status" value="1"/>
</dbReference>
<evidence type="ECO:0000313" key="5">
    <source>
        <dbReference type="EMBL" id="CAB3788715.1"/>
    </source>
</evidence>
<dbReference type="GO" id="GO:0043565">
    <property type="term" value="F:sequence-specific DNA binding"/>
    <property type="evidence" value="ECO:0007669"/>
    <property type="project" value="InterPro"/>
</dbReference>
<gene>
    <name evidence="5" type="ORF">LMG28688_02743</name>
</gene>
<keyword evidence="2" id="KW-0238">DNA-binding</keyword>
<dbReference type="InterPro" id="IPR018062">
    <property type="entry name" value="HTH_AraC-typ_CS"/>
</dbReference>
<evidence type="ECO:0000256" key="1">
    <source>
        <dbReference type="ARBA" id="ARBA00023015"/>
    </source>
</evidence>
<evidence type="ECO:0000256" key="2">
    <source>
        <dbReference type="ARBA" id="ARBA00023125"/>
    </source>
</evidence>
<evidence type="ECO:0000259" key="4">
    <source>
        <dbReference type="PROSITE" id="PS01124"/>
    </source>
</evidence>
<sequence length="333" mass="37719">MELHGRNAGHEDPCAMHSFERFQTRDIEEARLWGARVFCENELSSLDAHSPVDARMYYRSLGGIGIGRMSYGGEVTIIPSQFDTFYLVQMPLRGGECIDSSGEATYTSSTVGSVLNAQRPIRIRHGANTEKLILRVDRDLLERQCGQHLGRGVQRRIEFETAMPLDSLAGKRWMRTISWLIDYLDGEEPSASPLLTAQIEQMIVTMLLGCQRSNQSEAFLEEPRTITPAFVRRAELFVEEHAHEPITVGDIAAHAGVSTSSLYTGFRKYRNTSPMLLVKDIRLQRVREQLMRSEPGRTTVTAVAYQWGFCHLGHFTTDYKRWFGESPSETLAR</sequence>
<dbReference type="InterPro" id="IPR035418">
    <property type="entry name" value="AraC-bd_2"/>
</dbReference>
<organism evidence="5 6">
    <name type="scientific">Paraburkholderia caffeinitolerans</name>
    <dbReference type="NCBI Taxonomy" id="1723730"/>
    <lineage>
        <taxon>Bacteria</taxon>
        <taxon>Pseudomonadati</taxon>
        <taxon>Pseudomonadota</taxon>
        <taxon>Betaproteobacteria</taxon>
        <taxon>Burkholderiales</taxon>
        <taxon>Burkholderiaceae</taxon>
        <taxon>Paraburkholderia</taxon>
    </lineage>
</organism>
<dbReference type="SMART" id="SM00342">
    <property type="entry name" value="HTH_ARAC"/>
    <property type="match status" value="1"/>
</dbReference>
<evidence type="ECO:0000313" key="6">
    <source>
        <dbReference type="Proteomes" id="UP000494119"/>
    </source>
</evidence>
<dbReference type="AlphaFoldDB" id="A0A6J5G0H0"/>
<dbReference type="RefSeq" id="WP_227875498.1">
    <property type="nucleotide sequence ID" value="NZ_CADIKL010000011.1"/>
</dbReference>
<dbReference type="InterPro" id="IPR018060">
    <property type="entry name" value="HTH_AraC"/>
</dbReference>
<dbReference type="Pfam" id="PF14525">
    <property type="entry name" value="AraC_binding_2"/>
    <property type="match status" value="1"/>
</dbReference>
<protein>
    <recommendedName>
        <fullName evidence="4">HTH araC/xylS-type domain-containing protein</fullName>
    </recommendedName>
</protein>
<evidence type="ECO:0000256" key="3">
    <source>
        <dbReference type="ARBA" id="ARBA00023163"/>
    </source>
</evidence>
<dbReference type="PANTHER" id="PTHR46796:SF12">
    <property type="entry name" value="HTH-TYPE DNA-BINDING TRANSCRIPTIONAL ACTIVATOR EUTR"/>
    <property type="match status" value="1"/>
</dbReference>
<dbReference type="InterPro" id="IPR050204">
    <property type="entry name" value="AraC_XylS_family_regulators"/>
</dbReference>
<dbReference type="PANTHER" id="PTHR46796">
    <property type="entry name" value="HTH-TYPE TRANSCRIPTIONAL ACTIVATOR RHAS-RELATED"/>
    <property type="match status" value="1"/>
</dbReference>
<dbReference type="Gene3D" id="1.10.10.60">
    <property type="entry name" value="Homeodomain-like"/>
    <property type="match status" value="1"/>
</dbReference>
<dbReference type="Proteomes" id="UP000494119">
    <property type="component" value="Unassembled WGS sequence"/>
</dbReference>
<dbReference type="Pfam" id="PF12833">
    <property type="entry name" value="HTH_18"/>
    <property type="match status" value="1"/>
</dbReference>
<keyword evidence="6" id="KW-1185">Reference proteome</keyword>
<name>A0A6J5G0H0_9BURK</name>
<dbReference type="GO" id="GO:0003700">
    <property type="term" value="F:DNA-binding transcription factor activity"/>
    <property type="evidence" value="ECO:0007669"/>
    <property type="project" value="InterPro"/>
</dbReference>
<dbReference type="SUPFAM" id="SSF46689">
    <property type="entry name" value="Homeodomain-like"/>
    <property type="match status" value="2"/>
</dbReference>
<proteinExistence type="predicted"/>